<dbReference type="Proteomes" id="UP000825890">
    <property type="component" value="Unassembled WGS sequence"/>
</dbReference>
<feature type="transmembrane region" description="Helical" evidence="1">
    <location>
        <begin position="631"/>
        <end position="648"/>
    </location>
</feature>
<feature type="transmembrane region" description="Helical" evidence="1">
    <location>
        <begin position="594"/>
        <end position="619"/>
    </location>
</feature>
<dbReference type="Pfam" id="PF06985">
    <property type="entry name" value="HET"/>
    <property type="match status" value="1"/>
</dbReference>
<dbReference type="PANTHER" id="PTHR10622">
    <property type="entry name" value="HET DOMAIN-CONTAINING PROTEIN"/>
    <property type="match status" value="1"/>
</dbReference>
<evidence type="ECO:0000313" key="4">
    <source>
        <dbReference type="Proteomes" id="UP000825890"/>
    </source>
</evidence>
<dbReference type="OrthoDB" id="3650131at2759"/>
<keyword evidence="1" id="KW-0812">Transmembrane</keyword>
<dbReference type="InterPro" id="IPR010730">
    <property type="entry name" value="HET"/>
</dbReference>
<evidence type="ECO:0000313" key="3">
    <source>
        <dbReference type="EMBL" id="GIZ38872.1"/>
    </source>
</evidence>
<dbReference type="PANTHER" id="PTHR10622:SF12">
    <property type="entry name" value="HET DOMAIN-CONTAINING PROTEIN"/>
    <property type="match status" value="1"/>
</dbReference>
<gene>
    <name evidence="3" type="ORF">CKM354_000227100</name>
</gene>
<accession>A0A9P3CCI7</accession>
<organism evidence="3 4">
    <name type="scientific">Cercospora kikuchii</name>
    <dbReference type="NCBI Taxonomy" id="84275"/>
    <lineage>
        <taxon>Eukaryota</taxon>
        <taxon>Fungi</taxon>
        <taxon>Dikarya</taxon>
        <taxon>Ascomycota</taxon>
        <taxon>Pezizomycotina</taxon>
        <taxon>Dothideomycetes</taxon>
        <taxon>Dothideomycetidae</taxon>
        <taxon>Mycosphaerellales</taxon>
        <taxon>Mycosphaerellaceae</taxon>
        <taxon>Cercospora</taxon>
    </lineage>
</organism>
<name>A0A9P3CCI7_9PEZI</name>
<dbReference type="EMBL" id="BOLY01000002">
    <property type="protein sequence ID" value="GIZ38872.1"/>
    <property type="molecule type" value="Genomic_DNA"/>
</dbReference>
<keyword evidence="1" id="KW-1133">Transmembrane helix</keyword>
<evidence type="ECO:0000259" key="2">
    <source>
        <dbReference type="Pfam" id="PF06985"/>
    </source>
</evidence>
<protein>
    <recommendedName>
        <fullName evidence="2">Heterokaryon incompatibility domain-containing protein</fullName>
    </recommendedName>
</protein>
<feature type="domain" description="Heterokaryon incompatibility" evidence="2">
    <location>
        <begin position="23"/>
        <end position="179"/>
    </location>
</feature>
<keyword evidence="1" id="KW-0472">Membrane</keyword>
<feature type="transmembrane region" description="Helical" evidence="1">
    <location>
        <begin position="655"/>
        <end position="680"/>
    </location>
</feature>
<sequence>MRLLRADGDELVLETAYGESNKYAILSHRWLPEDEQEVRYADIVNRKDDLRSKPGWNKLEWCRQQASADGLLYFWADTACIDKSSSQELTESINSMYKWYKEAEVCYVYLQDMPDPEIEFDDHGLATGEADIADAIMTDESQPSATVFNPDHTPSIWDTWDHEAFKKCTWFTRAWTLQEMIAPRQVRFYSQSWRFICNLEDIVPEIVELTGVHEAIWKEGRHLSTFSVAQKMSWASTRTSTKVEDRAYSLLGLMGVNIPILYGEGTNSFQRLQDEILRTGSEDSIFAFNVAGETYDIGSFKTTSLLARSPEDFQGCGNVISDNEHVSQGFQAITNEVKFRQKTMSDTDGRFTRWWDTLSIPDYWSTRSMILRCGIENEPEMILVLQLRAVGHRRSDLYAADVTSGSRVQTWRIGIHEYDSSSYKTFSVLRDPTHHHLTRNERNERNDQTLNILCDSRCALNIELRRESIPGAWNEQRMCFVLLREDGILPEFDAELELSTPGSGEIISAHVELLPTQKGGILRMRFNKAMFLPNWTTLILLRDTHYCTFTCHNGGILVGRAFTFNRPLEKDNLLFLEFEHMPLRNVPLRACRRVGLCIAIFLLAVALLPIGIMLLPVLIGGVWPNTLVTRILLPLLVWCLITGILYHFDKMSLSILLSVPFGMLGVGDIAVLAFFVLMYVDDYILLFGPWDGNAPELQSTTELEWGGAESND</sequence>
<proteinExistence type="predicted"/>
<comment type="caution">
    <text evidence="3">The sequence shown here is derived from an EMBL/GenBank/DDBJ whole genome shotgun (WGS) entry which is preliminary data.</text>
</comment>
<evidence type="ECO:0000256" key="1">
    <source>
        <dbReference type="SAM" id="Phobius"/>
    </source>
</evidence>
<dbReference type="RefSeq" id="XP_044653359.1">
    <property type="nucleotide sequence ID" value="XM_044797424.1"/>
</dbReference>
<reference evidence="3 4" key="1">
    <citation type="submission" date="2021-01" db="EMBL/GenBank/DDBJ databases">
        <title>Cercospora kikuchii MAFF 305040 whole genome shotgun sequence.</title>
        <authorList>
            <person name="Kashiwa T."/>
            <person name="Suzuki T."/>
        </authorList>
    </citation>
    <scope>NUCLEOTIDE SEQUENCE [LARGE SCALE GENOMIC DNA]</scope>
    <source>
        <strain evidence="3 4">MAFF 305040</strain>
    </source>
</reference>
<keyword evidence="4" id="KW-1185">Reference proteome</keyword>
<dbReference type="GeneID" id="68287846"/>
<dbReference type="AlphaFoldDB" id="A0A9P3CCI7"/>